<dbReference type="OrthoDB" id="42836at2157"/>
<keyword evidence="1" id="KW-0521">NADP</keyword>
<keyword evidence="3" id="KW-0119">Carbohydrate metabolism</keyword>
<dbReference type="EMBL" id="CP000816">
    <property type="protein sequence ID" value="ABU82423.1"/>
    <property type="molecule type" value="Genomic_DNA"/>
</dbReference>
<dbReference type="PANTHER" id="PTHR43401:SF2">
    <property type="entry name" value="L-THREONINE 3-DEHYDROGENASE"/>
    <property type="match status" value="1"/>
</dbReference>
<dbReference type="GO" id="GO:0051262">
    <property type="term" value="P:protein tetramerization"/>
    <property type="evidence" value="ECO:0007669"/>
    <property type="project" value="UniProtKB-ARBA"/>
</dbReference>
<dbReference type="InterPro" id="IPR011032">
    <property type="entry name" value="GroES-like_sf"/>
</dbReference>
<dbReference type="HOGENOM" id="CLU_985558_0_0_2"/>
<evidence type="ECO:0000313" key="6">
    <source>
        <dbReference type="Proteomes" id="UP000000262"/>
    </source>
</evidence>
<dbReference type="Pfam" id="PF08240">
    <property type="entry name" value="ADH_N"/>
    <property type="match status" value="1"/>
</dbReference>
<dbReference type="GO" id="GO:0016616">
    <property type="term" value="F:oxidoreductase activity, acting on the CH-OH group of donors, NAD or NADP as acceptor"/>
    <property type="evidence" value="ECO:0007669"/>
    <property type="project" value="UniProtKB-ARBA"/>
</dbReference>
<dbReference type="KEGG" id="iho:Igni_1247"/>
<evidence type="ECO:0000313" key="5">
    <source>
        <dbReference type="EMBL" id="ABU82423.1"/>
    </source>
</evidence>
<dbReference type="PANTHER" id="PTHR43401">
    <property type="entry name" value="L-THREONINE 3-DEHYDROGENASE"/>
    <property type="match status" value="1"/>
</dbReference>
<dbReference type="STRING" id="453591.Igni_1247"/>
<organism evidence="5 6">
    <name type="scientific">Ignicoccus hospitalis (strain KIN4/I / DSM 18386 / JCM 14125)</name>
    <dbReference type="NCBI Taxonomy" id="453591"/>
    <lineage>
        <taxon>Archaea</taxon>
        <taxon>Thermoproteota</taxon>
        <taxon>Thermoprotei</taxon>
        <taxon>Desulfurococcales</taxon>
        <taxon>Desulfurococcaceae</taxon>
        <taxon>Ignicoccus</taxon>
    </lineage>
</organism>
<dbReference type="InterPro" id="IPR050129">
    <property type="entry name" value="Zn_alcohol_dh"/>
</dbReference>
<dbReference type="eggNOG" id="arCOG05990">
    <property type="taxonomic scope" value="Archaea"/>
</dbReference>
<accession>A8ABX1</accession>
<sequence length="282" mass="30543">MRAVKFRGDLVVEETPIPPVPKDHVLVKVKLASVSPLERGLERGNIWVEPERVLGLEGFGNVLEAGVEVEEEEGKEVLINSYFDGILGVTRDGTLAEYVVVPKESLAEAPDVPDYAKALASAGALALKIAELTSDKKTLLVGSGLTNVLASYKLSWELPLLPWGREISFDLNYYPTTASACTQEWDAVVVSVPEASALDTAAMCVKEGGTVYLHPLVDYSKHVFAGKKLEVVPLTPGDLVEGARLVASLPTKYLRELVEEVNELEEALTSSFSRSLVRPDAL</sequence>
<reference evidence="5 6" key="1">
    <citation type="journal article" date="2008" name="Genome Biol.">
        <title>A genomic analysis of the archaeal system Ignicoccus hospitalis-Nanoarchaeum equitans.</title>
        <authorList>
            <person name="Podar M."/>
            <person name="Anderson I."/>
            <person name="Makarova K.S."/>
            <person name="Elkins J.G."/>
            <person name="Ivanova N."/>
            <person name="Wall M.A."/>
            <person name="Lykidis A."/>
            <person name="Mavromatis K."/>
            <person name="Sun H."/>
            <person name="Hudson M.E."/>
            <person name="Chen W."/>
            <person name="Deciu C."/>
            <person name="Hutchison D."/>
            <person name="Eads J.R."/>
            <person name="Anderson A."/>
            <person name="Fernandes F."/>
            <person name="Szeto E."/>
            <person name="Lapidus A."/>
            <person name="Kyrpides N.C."/>
            <person name="Saier M.H.Jr."/>
            <person name="Richardson P.M."/>
            <person name="Rachel R."/>
            <person name="Huber H."/>
            <person name="Eisen J.A."/>
            <person name="Koonin E.V."/>
            <person name="Keller M."/>
            <person name="Stetter K.O."/>
        </authorList>
    </citation>
    <scope>NUCLEOTIDE SEQUENCE [LARGE SCALE GENOMIC DNA]</scope>
    <source>
        <strain evidence="6">KIN4/I / DSM 18386 / JCM 14125</strain>
    </source>
</reference>
<evidence type="ECO:0000256" key="2">
    <source>
        <dbReference type="ARBA" id="ARBA00023002"/>
    </source>
</evidence>
<dbReference type="AlphaFoldDB" id="A8ABX1"/>
<name>A8ABX1_IGNH4</name>
<feature type="domain" description="Alcohol dehydrogenase-like N-terminal" evidence="4">
    <location>
        <begin position="22"/>
        <end position="111"/>
    </location>
</feature>
<dbReference type="Proteomes" id="UP000000262">
    <property type="component" value="Chromosome"/>
</dbReference>
<dbReference type="InterPro" id="IPR013154">
    <property type="entry name" value="ADH-like_N"/>
</dbReference>
<evidence type="ECO:0000256" key="3">
    <source>
        <dbReference type="ARBA" id="ARBA00023277"/>
    </source>
</evidence>
<keyword evidence="6" id="KW-1185">Reference proteome</keyword>
<gene>
    <name evidence="5" type="ordered locus">Igni_1247</name>
</gene>
<evidence type="ECO:0000256" key="1">
    <source>
        <dbReference type="ARBA" id="ARBA00022857"/>
    </source>
</evidence>
<protein>
    <submittedName>
        <fullName evidence="5">Alcohol dehydrogenase GroES domain protein</fullName>
    </submittedName>
</protein>
<dbReference type="GeneID" id="5562937"/>
<dbReference type="Gene3D" id="3.90.180.10">
    <property type="entry name" value="Medium-chain alcohol dehydrogenases, catalytic domain"/>
    <property type="match status" value="1"/>
</dbReference>
<proteinExistence type="predicted"/>
<dbReference type="RefSeq" id="WP_012123387.1">
    <property type="nucleotide sequence ID" value="NC_009776.1"/>
</dbReference>
<keyword evidence="2" id="KW-0560">Oxidoreductase</keyword>
<evidence type="ECO:0000259" key="4">
    <source>
        <dbReference type="Pfam" id="PF08240"/>
    </source>
</evidence>
<dbReference type="SUPFAM" id="SSF50129">
    <property type="entry name" value="GroES-like"/>
    <property type="match status" value="1"/>
</dbReference>